<dbReference type="STRING" id="1330018.A0A167NVR0"/>
<dbReference type="GO" id="GO:0005730">
    <property type="term" value="C:nucleolus"/>
    <property type="evidence" value="ECO:0007669"/>
    <property type="project" value="TreeGrafter"/>
</dbReference>
<comment type="function">
    <text evidence="5">Involved in ribosomal large subunit assembly.</text>
</comment>
<comment type="similarity">
    <text evidence="2 5">Belongs to the RRS1 family.</text>
</comment>
<dbReference type="PANTHER" id="PTHR17602">
    <property type="entry name" value="RIBOSOME BIOGENESIS REGULATORY PROTEIN"/>
    <property type="match status" value="1"/>
</dbReference>
<reference evidence="7 8" key="1">
    <citation type="journal article" date="2016" name="Mol. Biol. Evol.">
        <title>Comparative Genomics of Early-Diverging Mushroom-Forming Fungi Provides Insights into the Origins of Lignocellulose Decay Capabilities.</title>
        <authorList>
            <person name="Nagy L.G."/>
            <person name="Riley R."/>
            <person name="Tritt A."/>
            <person name="Adam C."/>
            <person name="Daum C."/>
            <person name="Floudas D."/>
            <person name="Sun H."/>
            <person name="Yadav J.S."/>
            <person name="Pangilinan J."/>
            <person name="Larsson K.H."/>
            <person name="Matsuura K."/>
            <person name="Barry K."/>
            <person name="Labutti K."/>
            <person name="Kuo R."/>
            <person name="Ohm R.A."/>
            <person name="Bhattacharya S.S."/>
            <person name="Shirouzu T."/>
            <person name="Yoshinaga Y."/>
            <person name="Martin F.M."/>
            <person name="Grigoriev I.V."/>
            <person name="Hibbett D.S."/>
        </authorList>
    </citation>
    <scope>NUCLEOTIDE SEQUENCE [LARGE SCALE GENOMIC DNA]</scope>
    <source>
        <strain evidence="7 8">TUFC12733</strain>
    </source>
</reference>
<feature type="region of interest" description="Disordered" evidence="6">
    <location>
        <begin position="76"/>
        <end position="126"/>
    </location>
</feature>
<dbReference type="Proteomes" id="UP000076738">
    <property type="component" value="Unassembled WGS sequence"/>
</dbReference>
<dbReference type="AlphaFoldDB" id="A0A167NVR0"/>
<evidence type="ECO:0000256" key="2">
    <source>
        <dbReference type="ARBA" id="ARBA00010077"/>
    </source>
</evidence>
<evidence type="ECO:0000313" key="7">
    <source>
        <dbReference type="EMBL" id="KZO98133.1"/>
    </source>
</evidence>
<dbReference type="EMBL" id="KV417277">
    <property type="protein sequence ID" value="KZO98133.1"/>
    <property type="molecule type" value="Genomic_DNA"/>
</dbReference>
<feature type="compositionally biased region" description="Basic and acidic residues" evidence="6">
    <location>
        <begin position="202"/>
        <end position="217"/>
    </location>
</feature>
<dbReference type="GO" id="GO:0000447">
    <property type="term" value="P:endonucleolytic cleavage in ITS1 to separate SSU-rRNA from 5.8S rRNA and LSU-rRNA from tricistronic rRNA transcript (SSU-rRNA, 5.8S rRNA, LSU-rRNA)"/>
    <property type="evidence" value="ECO:0007669"/>
    <property type="project" value="TreeGrafter"/>
</dbReference>
<feature type="compositionally biased region" description="Basic and acidic residues" evidence="6">
    <location>
        <begin position="228"/>
        <end position="257"/>
    </location>
</feature>
<feature type="compositionally biased region" description="Basic and acidic residues" evidence="6">
    <location>
        <begin position="305"/>
        <end position="317"/>
    </location>
</feature>
<feature type="region of interest" description="Disordered" evidence="6">
    <location>
        <begin position="152"/>
        <end position="323"/>
    </location>
</feature>
<evidence type="ECO:0000256" key="6">
    <source>
        <dbReference type="SAM" id="MobiDB-lite"/>
    </source>
</evidence>
<dbReference type="GO" id="GO:0030687">
    <property type="term" value="C:preribosome, large subunit precursor"/>
    <property type="evidence" value="ECO:0007669"/>
    <property type="project" value="TreeGrafter"/>
</dbReference>
<keyword evidence="4 5" id="KW-0539">Nucleus</keyword>
<protein>
    <recommendedName>
        <fullName evidence="5">Ribosome biogenesis regulatory protein</fullName>
    </recommendedName>
</protein>
<dbReference type="PANTHER" id="PTHR17602:SF4">
    <property type="entry name" value="RIBOSOME BIOGENESIS REGULATORY PROTEIN HOMOLOG"/>
    <property type="match status" value="1"/>
</dbReference>
<evidence type="ECO:0000313" key="8">
    <source>
        <dbReference type="Proteomes" id="UP000076738"/>
    </source>
</evidence>
<name>A0A167NVR0_CALVF</name>
<gene>
    <name evidence="7" type="ORF">CALVIDRAFT_562520</name>
</gene>
<organism evidence="7 8">
    <name type="scientific">Calocera viscosa (strain TUFC12733)</name>
    <dbReference type="NCBI Taxonomy" id="1330018"/>
    <lineage>
        <taxon>Eukaryota</taxon>
        <taxon>Fungi</taxon>
        <taxon>Dikarya</taxon>
        <taxon>Basidiomycota</taxon>
        <taxon>Agaricomycotina</taxon>
        <taxon>Dacrymycetes</taxon>
        <taxon>Dacrymycetales</taxon>
        <taxon>Dacrymycetaceae</taxon>
        <taxon>Calocera</taxon>
    </lineage>
</organism>
<evidence type="ECO:0000256" key="4">
    <source>
        <dbReference type="ARBA" id="ARBA00023242"/>
    </source>
</evidence>
<sequence>MDVSDLLQVGASKQKSIQVEKEIPLDIDIGYLTATDPNPINEDEYKNDREEYLQSIARDNAQLLINHLFSLPITSSPDGPLAKLPAPTTILPRAKPLPKPKPPTKWEKFASAKGIQKQRREKKIWDEEKQEFRDRWGRGGKNKELEEQWLVEVPTNADADHDPVKDARDAKRKRVAKNEAQQLKNIQRAERSNASADLPIPAKEREKRKTELDRDLAQTRVSTASMGKFDKKFEGEPKLRGVKRKFDPNEKSADAEKASALAILSKLDTSSRPSKRARAAEDGDNVLNVRKAIRHEKRTGGPPGRDSKARSGKDSKGRSRKGR</sequence>
<evidence type="ECO:0000256" key="3">
    <source>
        <dbReference type="ARBA" id="ARBA00022517"/>
    </source>
</evidence>
<dbReference type="OrthoDB" id="28455at2759"/>
<dbReference type="Pfam" id="PF04939">
    <property type="entry name" value="RRS1"/>
    <property type="match status" value="1"/>
</dbReference>
<dbReference type="GO" id="GO:0042273">
    <property type="term" value="P:ribosomal large subunit biogenesis"/>
    <property type="evidence" value="ECO:0007669"/>
    <property type="project" value="TreeGrafter"/>
</dbReference>
<comment type="subcellular location">
    <subcellularLocation>
        <location evidence="1 5">Nucleus</location>
    </subcellularLocation>
</comment>
<accession>A0A167NVR0</accession>
<dbReference type="InterPro" id="IPR007023">
    <property type="entry name" value="Ribosom_reg"/>
</dbReference>
<feature type="compositionally biased region" description="Basic and acidic residues" evidence="6">
    <location>
        <begin position="158"/>
        <end position="169"/>
    </location>
</feature>
<keyword evidence="8" id="KW-1185">Reference proteome</keyword>
<evidence type="ECO:0000256" key="1">
    <source>
        <dbReference type="ARBA" id="ARBA00004123"/>
    </source>
</evidence>
<evidence type="ECO:0000256" key="5">
    <source>
        <dbReference type="RuleBase" id="RU364132"/>
    </source>
</evidence>
<proteinExistence type="inferred from homology"/>
<keyword evidence="3 5" id="KW-0690">Ribosome biogenesis</keyword>